<evidence type="ECO:0000256" key="11">
    <source>
        <dbReference type="ARBA" id="ARBA00022692"/>
    </source>
</evidence>
<comment type="pathway">
    <text evidence="3">Phospholipid metabolism; CDP-diacylglycerol biosynthesis; CDP-diacylglycerol from sn-glycerol 3-phosphate: step 3/3.</text>
</comment>
<evidence type="ECO:0000256" key="17">
    <source>
        <dbReference type="ARBA" id="ARBA00023264"/>
    </source>
</evidence>
<dbReference type="Proteomes" id="UP000178187">
    <property type="component" value="Unassembled WGS sequence"/>
</dbReference>
<feature type="transmembrane region" description="Helical" evidence="24">
    <location>
        <begin position="106"/>
        <end position="127"/>
    </location>
</feature>
<reference evidence="25 26" key="1">
    <citation type="journal article" date="2016" name="Nat. Commun.">
        <title>Thousands of microbial genomes shed light on interconnected biogeochemical processes in an aquifer system.</title>
        <authorList>
            <person name="Anantharaman K."/>
            <person name="Brown C.T."/>
            <person name="Hug L.A."/>
            <person name="Sharon I."/>
            <person name="Castelle C.J."/>
            <person name="Probst A.J."/>
            <person name="Thomas B.C."/>
            <person name="Singh A."/>
            <person name="Wilkins M.J."/>
            <person name="Karaoz U."/>
            <person name="Brodie E.L."/>
            <person name="Williams K.H."/>
            <person name="Hubbard S.S."/>
            <person name="Banfield J.F."/>
        </authorList>
    </citation>
    <scope>NUCLEOTIDE SEQUENCE [LARGE SCALE GENOMIC DNA]</scope>
</reference>
<evidence type="ECO:0000256" key="24">
    <source>
        <dbReference type="SAM" id="Phobius"/>
    </source>
</evidence>
<evidence type="ECO:0000256" key="2">
    <source>
        <dbReference type="ARBA" id="ARBA00004651"/>
    </source>
</evidence>
<evidence type="ECO:0000256" key="16">
    <source>
        <dbReference type="ARBA" id="ARBA00023209"/>
    </source>
</evidence>
<feature type="transmembrane region" description="Helical" evidence="24">
    <location>
        <begin position="202"/>
        <end position="222"/>
    </location>
</feature>
<evidence type="ECO:0000256" key="1">
    <source>
        <dbReference type="ARBA" id="ARBA00001698"/>
    </source>
</evidence>
<evidence type="ECO:0000256" key="20">
    <source>
        <dbReference type="ARBA" id="ARBA00032253"/>
    </source>
</evidence>
<dbReference type="GO" id="GO:0005886">
    <property type="term" value="C:plasma membrane"/>
    <property type="evidence" value="ECO:0007669"/>
    <property type="project" value="UniProtKB-SubCell"/>
</dbReference>
<comment type="catalytic activity">
    <reaction evidence="1">
        <text>a 1,2-diacyl-sn-glycero-3-phosphate + CTP + H(+) = a CDP-1,2-diacyl-sn-glycerol + diphosphate</text>
        <dbReference type="Rhea" id="RHEA:16229"/>
        <dbReference type="ChEBI" id="CHEBI:15378"/>
        <dbReference type="ChEBI" id="CHEBI:33019"/>
        <dbReference type="ChEBI" id="CHEBI:37563"/>
        <dbReference type="ChEBI" id="CHEBI:58332"/>
        <dbReference type="ChEBI" id="CHEBI:58608"/>
        <dbReference type="EC" id="2.7.7.41"/>
    </reaction>
</comment>
<dbReference type="EMBL" id="MHFR01000037">
    <property type="protein sequence ID" value="OGW98058.1"/>
    <property type="molecule type" value="Genomic_DNA"/>
</dbReference>
<comment type="similarity">
    <text evidence="5">Belongs to the CDS family.</text>
</comment>
<evidence type="ECO:0000256" key="5">
    <source>
        <dbReference type="ARBA" id="ARBA00010185"/>
    </source>
</evidence>
<keyword evidence="8" id="KW-1003">Cell membrane</keyword>
<dbReference type="GO" id="GO:0016024">
    <property type="term" value="P:CDP-diacylglycerol biosynthetic process"/>
    <property type="evidence" value="ECO:0007669"/>
    <property type="project" value="TreeGrafter"/>
</dbReference>
<dbReference type="PANTHER" id="PTHR46382:SF1">
    <property type="entry name" value="PHOSPHATIDATE CYTIDYLYLTRANSFERASE"/>
    <property type="match status" value="1"/>
</dbReference>
<evidence type="ECO:0000256" key="7">
    <source>
        <dbReference type="ARBA" id="ARBA00019373"/>
    </source>
</evidence>
<evidence type="ECO:0000256" key="8">
    <source>
        <dbReference type="ARBA" id="ARBA00022475"/>
    </source>
</evidence>
<dbReference type="PANTHER" id="PTHR46382">
    <property type="entry name" value="PHOSPHATIDATE CYTIDYLYLTRANSFERASE"/>
    <property type="match status" value="1"/>
</dbReference>
<keyword evidence="11 24" id="KW-0812">Transmembrane</keyword>
<evidence type="ECO:0000256" key="23">
    <source>
        <dbReference type="ARBA" id="ARBA00033406"/>
    </source>
</evidence>
<evidence type="ECO:0000256" key="15">
    <source>
        <dbReference type="ARBA" id="ARBA00023136"/>
    </source>
</evidence>
<keyword evidence="12" id="KW-0548">Nucleotidyltransferase</keyword>
<evidence type="ECO:0000256" key="10">
    <source>
        <dbReference type="ARBA" id="ARBA00022679"/>
    </source>
</evidence>
<keyword evidence="10" id="KW-0808">Transferase</keyword>
<keyword evidence="14" id="KW-0443">Lipid metabolism</keyword>
<evidence type="ECO:0000256" key="22">
    <source>
        <dbReference type="ARBA" id="ARBA00032743"/>
    </source>
</evidence>
<comment type="caution">
    <text evidence="25">The sequence shown here is derived from an EMBL/GenBank/DDBJ whole genome shotgun (WGS) entry which is preliminary data.</text>
</comment>
<evidence type="ECO:0000256" key="13">
    <source>
        <dbReference type="ARBA" id="ARBA00022989"/>
    </source>
</evidence>
<feature type="transmembrane region" description="Helical" evidence="24">
    <location>
        <begin position="139"/>
        <end position="157"/>
    </location>
</feature>
<evidence type="ECO:0000256" key="3">
    <source>
        <dbReference type="ARBA" id="ARBA00005119"/>
    </source>
</evidence>
<feature type="transmembrane region" description="Helical" evidence="24">
    <location>
        <begin position="243"/>
        <end position="262"/>
    </location>
</feature>
<dbReference type="EC" id="2.7.7.41" evidence="6"/>
<name>A0A1G1KYS7_9BACT</name>
<evidence type="ECO:0000256" key="4">
    <source>
        <dbReference type="ARBA" id="ARBA00005189"/>
    </source>
</evidence>
<sequence>MIFEKMTQLEKRLISSLFIIIATSYAIFYASTLIFLAVTEVIIVIGLLEYFNLAERKGLVINRYLGVFFAALLSLPMTLPTKTMILTIAVLCIFIFNFHRKLRENALVSTAVTLFGIIYVGWFFSFISQIRSLPDGSWWIFYLLFMLKMGDAAAFFVGRKYGVHKYIVHISPNKSIEGAIAGFVMTMLCSLTAKFYLPEIHFMDLAILGFVLGILGQFGDLAESLLKRDANIKDSGIIPGLGGILDVIDSLLLTIPVLYYYLTVILDLSAVK</sequence>
<dbReference type="GO" id="GO:0004605">
    <property type="term" value="F:phosphatidate cytidylyltransferase activity"/>
    <property type="evidence" value="ECO:0007669"/>
    <property type="project" value="UniProtKB-EC"/>
</dbReference>
<keyword evidence="13 24" id="KW-1133">Transmembrane helix</keyword>
<evidence type="ECO:0000256" key="6">
    <source>
        <dbReference type="ARBA" id="ARBA00012487"/>
    </source>
</evidence>
<evidence type="ECO:0000256" key="18">
    <source>
        <dbReference type="ARBA" id="ARBA00029893"/>
    </source>
</evidence>
<gene>
    <name evidence="25" type="ORF">A3G33_07445</name>
</gene>
<proteinExistence type="inferred from homology"/>
<keyword evidence="16" id="KW-0594">Phospholipid biosynthesis</keyword>
<accession>A0A1G1KYS7</accession>
<keyword evidence="17" id="KW-1208">Phospholipid metabolism</keyword>
<dbReference type="Pfam" id="PF01148">
    <property type="entry name" value="CTP_transf_1"/>
    <property type="match status" value="1"/>
</dbReference>
<evidence type="ECO:0000256" key="19">
    <source>
        <dbReference type="ARBA" id="ARBA00031825"/>
    </source>
</evidence>
<keyword evidence="9" id="KW-0444">Lipid biosynthesis</keyword>
<keyword evidence="15 24" id="KW-0472">Membrane</keyword>
<feature type="transmembrane region" description="Helical" evidence="24">
    <location>
        <begin position="60"/>
        <end position="77"/>
    </location>
</feature>
<dbReference type="AlphaFoldDB" id="A0A1G1KYS7"/>
<evidence type="ECO:0000256" key="12">
    <source>
        <dbReference type="ARBA" id="ARBA00022695"/>
    </source>
</evidence>
<feature type="transmembrane region" description="Helical" evidence="24">
    <location>
        <begin position="83"/>
        <end position="99"/>
    </location>
</feature>
<evidence type="ECO:0000313" key="26">
    <source>
        <dbReference type="Proteomes" id="UP000178187"/>
    </source>
</evidence>
<comment type="pathway">
    <text evidence="4">Lipid metabolism.</text>
</comment>
<evidence type="ECO:0000256" key="9">
    <source>
        <dbReference type="ARBA" id="ARBA00022516"/>
    </source>
</evidence>
<feature type="transmembrane region" description="Helical" evidence="24">
    <location>
        <begin position="34"/>
        <end position="53"/>
    </location>
</feature>
<evidence type="ECO:0000313" key="25">
    <source>
        <dbReference type="EMBL" id="OGW98058.1"/>
    </source>
</evidence>
<organism evidence="25 26">
    <name type="scientific">Candidatus Danuiimicrobium aquiferis</name>
    <dbReference type="NCBI Taxonomy" id="1801832"/>
    <lineage>
        <taxon>Bacteria</taxon>
        <taxon>Pseudomonadati</taxon>
        <taxon>Candidatus Omnitrophota</taxon>
        <taxon>Candidatus Danuiimicrobium</taxon>
    </lineage>
</organism>
<feature type="transmembrane region" description="Helical" evidence="24">
    <location>
        <begin position="12"/>
        <end position="28"/>
    </location>
</feature>
<evidence type="ECO:0000256" key="14">
    <source>
        <dbReference type="ARBA" id="ARBA00023098"/>
    </source>
</evidence>
<protein>
    <recommendedName>
        <fullName evidence="7">Phosphatidate cytidylyltransferase</fullName>
        <ecNumber evidence="6">2.7.7.41</ecNumber>
    </recommendedName>
    <alternativeName>
        <fullName evidence="20">CDP-DAG synthase</fullName>
    </alternativeName>
    <alternativeName>
        <fullName evidence="22">CDP-DG synthase</fullName>
    </alternativeName>
    <alternativeName>
        <fullName evidence="18">CDP-diacylglycerol synthase</fullName>
    </alternativeName>
    <alternativeName>
        <fullName evidence="21">CDP-diglyceride pyrophosphorylase</fullName>
    </alternativeName>
    <alternativeName>
        <fullName evidence="23">CDP-diglyceride synthase</fullName>
    </alternativeName>
    <alternativeName>
        <fullName evidence="19">CTP:phosphatidate cytidylyltransferase</fullName>
    </alternativeName>
</protein>
<evidence type="ECO:0000256" key="21">
    <source>
        <dbReference type="ARBA" id="ARBA00032396"/>
    </source>
</evidence>
<comment type="subcellular location">
    <subcellularLocation>
        <location evidence="2">Cell membrane</location>
        <topology evidence="2">Multi-pass membrane protein</topology>
    </subcellularLocation>
</comment>